<dbReference type="InterPro" id="IPR016040">
    <property type="entry name" value="NAD(P)-bd_dom"/>
</dbReference>
<dbReference type="SUPFAM" id="SSF51735">
    <property type="entry name" value="NAD(P)-binding Rossmann-fold domains"/>
    <property type="match status" value="1"/>
</dbReference>
<gene>
    <name evidence="3" type="ORF">EANT1437_LOCUS8764</name>
</gene>
<organism evidence="3">
    <name type="scientific">Eucampia antarctica</name>
    <dbReference type="NCBI Taxonomy" id="49252"/>
    <lineage>
        <taxon>Eukaryota</taxon>
        <taxon>Sar</taxon>
        <taxon>Stramenopiles</taxon>
        <taxon>Ochrophyta</taxon>
        <taxon>Bacillariophyta</taxon>
        <taxon>Mediophyceae</taxon>
        <taxon>Biddulphiophycidae</taxon>
        <taxon>Hemiaulales</taxon>
        <taxon>Hemiaulaceae</taxon>
        <taxon>Eucampia</taxon>
    </lineage>
</organism>
<name>A0A7S2RQ71_9STRA</name>
<sequence length="284" mass="29743">MMLLTSVVVSLLPFASAFTPSFSSTFVRSSSHVGHSSSLSSFALSMKTIAVFGASGLTSQECIYQALKDGDSVVGLTRNPSNCVIPKGSGGAKADSPLTDEKFTLISGDVTNRADVDKVFAENIDSVIICLGGKTKDVGDTMLTDGTNNVMASMKEAGVKRIAVVTSIGAGDSKDQAPFFFKILMMTAMKKVFSDKNNQEEAVKGSGLDYCIVRPGGLTIDSPTGVINVIEGEAGSIPRADVARFCLDAVTVEDFPYIGKTPCISSTGGTSWVKDRSSAARGME</sequence>
<evidence type="ECO:0000256" key="1">
    <source>
        <dbReference type="SAM" id="SignalP"/>
    </source>
</evidence>
<dbReference type="EMBL" id="HBHI01017053">
    <property type="protein sequence ID" value="CAD9677644.1"/>
    <property type="molecule type" value="Transcribed_RNA"/>
</dbReference>
<dbReference type="AlphaFoldDB" id="A0A7S2RQ71"/>
<accession>A0A7S2RQ71</accession>
<dbReference type="Pfam" id="PF13460">
    <property type="entry name" value="NAD_binding_10"/>
    <property type="match status" value="1"/>
</dbReference>
<feature type="signal peptide" evidence="1">
    <location>
        <begin position="1"/>
        <end position="17"/>
    </location>
</feature>
<dbReference type="InterPro" id="IPR036291">
    <property type="entry name" value="NAD(P)-bd_dom_sf"/>
</dbReference>
<feature type="domain" description="NAD(P)-binding" evidence="2">
    <location>
        <begin position="53"/>
        <end position="251"/>
    </location>
</feature>
<proteinExistence type="predicted"/>
<protein>
    <recommendedName>
        <fullName evidence="2">NAD(P)-binding domain-containing protein</fullName>
    </recommendedName>
</protein>
<dbReference type="Gene3D" id="3.40.50.720">
    <property type="entry name" value="NAD(P)-binding Rossmann-like Domain"/>
    <property type="match status" value="1"/>
</dbReference>
<dbReference type="PANTHER" id="PTHR15020">
    <property type="entry name" value="FLAVIN REDUCTASE-RELATED"/>
    <property type="match status" value="1"/>
</dbReference>
<evidence type="ECO:0000313" key="3">
    <source>
        <dbReference type="EMBL" id="CAD9677644.1"/>
    </source>
</evidence>
<dbReference type="PANTHER" id="PTHR15020:SF45">
    <property type="entry name" value="NAD(P)-BINDING DOMAIN-CONTAINING PROTEIN"/>
    <property type="match status" value="1"/>
</dbReference>
<keyword evidence="1" id="KW-0732">Signal</keyword>
<feature type="chain" id="PRO_5031203849" description="NAD(P)-binding domain-containing protein" evidence="1">
    <location>
        <begin position="18"/>
        <end position="284"/>
    </location>
</feature>
<reference evidence="3" key="1">
    <citation type="submission" date="2021-01" db="EMBL/GenBank/DDBJ databases">
        <authorList>
            <person name="Corre E."/>
            <person name="Pelletier E."/>
            <person name="Niang G."/>
            <person name="Scheremetjew M."/>
            <person name="Finn R."/>
            <person name="Kale V."/>
            <person name="Holt S."/>
            <person name="Cochrane G."/>
            <person name="Meng A."/>
            <person name="Brown T."/>
            <person name="Cohen L."/>
        </authorList>
    </citation>
    <scope>NUCLEOTIDE SEQUENCE</scope>
    <source>
        <strain evidence="3">CCMP1452</strain>
    </source>
</reference>
<evidence type="ECO:0000259" key="2">
    <source>
        <dbReference type="Pfam" id="PF13460"/>
    </source>
</evidence>